<dbReference type="InterPro" id="IPR032466">
    <property type="entry name" value="Metal_Hydrolase"/>
</dbReference>
<reference evidence="3" key="1">
    <citation type="submission" date="2025-08" db="UniProtKB">
        <authorList>
            <consortium name="RefSeq"/>
        </authorList>
    </citation>
    <scope>IDENTIFICATION</scope>
    <source>
        <tissue evidence="3">Entire body</tissue>
    </source>
</reference>
<keyword evidence="1" id="KW-0862">Zinc</keyword>
<dbReference type="FunCoup" id="A0A1W4XTC1">
    <property type="interactions" value="6"/>
</dbReference>
<dbReference type="SUPFAM" id="SSF51556">
    <property type="entry name" value="Metallo-dependent hydrolases"/>
    <property type="match status" value="1"/>
</dbReference>
<dbReference type="KEGG" id="apln:108744666"/>
<comment type="subunit">
    <text evidence="1">Homodimer; disulfide-linked.</text>
</comment>
<dbReference type="CDD" id="cd01301">
    <property type="entry name" value="rDP_like"/>
    <property type="match status" value="1"/>
</dbReference>
<dbReference type="AlphaFoldDB" id="A0A1W4XTC1"/>
<accession>A0A1W4XTC1</accession>
<evidence type="ECO:0000313" key="2">
    <source>
        <dbReference type="Proteomes" id="UP000192223"/>
    </source>
</evidence>
<sequence length="503" mass="55526">MAGQGPGSPPDPWALDPELRHHIQHCPCTCNHLGYGNYLDYQVSVPPVREPIRETAFSSVPHYYNGGGYNYGYHYHHGSPLGSCSCSTESDSTTSSLRSPWCVCLVVCVVVAALGIGLGLPLALNPQTEPHTPQDRLRIIRRLLKEKPLIDGHNDLPWNIRKFLHNRIVRTNFSVLTDLEPWSKSHWSQTDISRLREGLLGAQFWSAYVPCGSQHLDAVQLTLEQIDVIQRLVELHSRNFALVRSSSELLQVHRDGKIASLIGVEGGHSLGNSLAVLRMFYSLGARYLTITHSCDTPWATGANTKTKGGLNSFGRSVIHEMNRLGMIIDLSHSSMETARAALNVSRAPIIFSHSSAFSLCNSTRNVPDDVLKLVAHNGGVVMVNFYSYHLTCNGSATTKDVIRHINHIKTVAGIEHVGIGAGYDGINMTPIGLEDVSKYPYLLAELLEDPAWTENDIALLAGLNVLRVFTKVEALRDQWKSATIMPLEDSLPPQNPKCAYKFS</sequence>
<keyword evidence="1" id="KW-0472">Membrane</keyword>
<proteinExistence type="inferred from homology"/>
<dbReference type="Gene3D" id="3.20.20.140">
    <property type="entry name" value="Metal-dependent hydrolases"/>
    <property type="match status" value="1"/>
</dbReference>
<dbReference type="PROSITE" id="PS51365">
    <property type="entry name" value="RENAL_DIPEPTIDASE_2"/>
    <property type="match status" value="1"/>
</dbReference>
<dbReference type="GO" id="GO:0006508">
    <property type="term" value="P:proteolysis"/>
    <property type="evidence" value="ECO:0007669"/>
    <property type="project" value="UniProtKB-KW"/>
</dbReference>
<dbReference type="GeneID" id="108744666"/>
<dbReference type="GO" id="GO:0070573">
    <property type="term" value="F:metallodipeptidase activity"/>
    <property type="evidence" value="ECO:0007669"/>
    <property type="project" value="InterPro"/>
</dbReference>
<keyword evidence="1" id="KW-0325">Glycoprotein</keyword>
<keyword evidence="1" id="KW-0224">Dipeptidase</keyword>
<dbReference type="InParanoid" id="A0A1W4XTC1"/>
<protein>
    <recommendedName>
        <fullName evidence="1">Dipeptidase</fullName>
        <ecNumber evidence="1">3.4.13.19</ecNumber>
    </recommendedName>
</protein>
<dbReference type="PANTHER" id="PTHR10443">
    <property type="entry name" value="MICROSOMAL DIPEPTIDASE"/>
    <property type="match status" value="1"/>
</dbReference>
<evidence type="ECO:0000313" key="3">
    <source>
        <dbReference type="RefSeq" id="XP_018336042.1"/>
    </source>
</evidence>
<comment type="similarity">
    <text evidence="1">Belongs to the metallo-dependent hydrolases superfamily. Peptidase M19 family.</text>
</comment>
<keyword evidence="1" id="KW-0482">Metalloprotease</keyword>
<dbReference type="RefSeq" id="XP_018336042.1">
    <property type="nucleotide sequence ID" value="XM_018480540.2"/>
</dbReference>
<dbReference type="STRING" id="224129.A0A1W4XTC1"/>
<gene>
    <name evidence="3" type="primary">LOC108744666</name>
</gene>
<comment type="subcellular location">
    <subcellularLocation>
        <location evidence="1">Membrane</location>
        <topology evidence="1">Lipid-anchor</topology>
        <topology evidence="1">GPI-anchor</topology>
    </subcellularLocation>
</comment>
<keyword evidence="1" id="KW-0645">Protease</keyword>
<dbReference type="Pfam" id="PF01244">
    <property type="entry name" value="Peptidase_M19"/>
    <property type="match status" value="1"/>
</dbReference>
<keyword evidence="1" id="KW-0449">Lipoprotein</keyword>
<keyword evidence="1" id="KW-0479">Metal-binding</keyword>
<dbReference type="InterPro" id="IPR008257">
    <property type="entry name" value="Pept_M19"/>
</dbReference>
<keyword evidence="2" id="KW-1185">Reference proteome</keyword>
<evidence type="ECO:0000256" key="1">
    <source>
        <dbReference type="RuleBase" id="RU341113"/>
    </source>
</evidence>
<name>A0A1W4XTC1_AGRPL</name>
<dbReference type="PANTHER" id="PTHR10443:SF12">
    <property type="entry name" value="DIPEPTIDASE"/>
    <property type="match status" value="1"/>
</dbReference>
<keyword evidence="1" id="KW-1015">Disulfide bond</keyword>
<dbReference type="OrthoDB" id="445695at2759"/>
<organism evidence="2 3">
    <name type="scientific">Agrilus planipennis</name>
    <name type="common">Emerald ash borer</name>
    <name type="synonym">Agrilus marcopoli</name>
    <dbReference type="NCBI Taxonomy" id="224129"/>
    <lineage>
        <taxon>Eukaryota</taxon>
        <taxon>Metazoa</taxon>
        <taxon>Ecdysozoa</taxon>
        <taxon>Arthropoda</taxon>
        <taxon>Hexapoda</taxon>
        <taxon>Insecta</taxon>
        <taxon>Pterygota</taxon>
        <taxon>Neoptera</taxon>
        <taxon>Endopterygota</taxon>
        <taxon>Coleoptera</taxon>
        <taxon>Polyphaga</taxon>
        <taxon>Elateriformia</taxon>
        <taxon>Buprestoidea</taxon>
        <taxon>Buprestidae</taxon>
        <taxon>Agrilinae</taxon>
        <taxon>Agrilus</taxon>
    </lineage>
</organism>
<comment type="cofactor">
    <cofactor evidence="1">
        <name>Zn(2+)</name>
        <dbReference type="ChEBI" id="CHEBI:29105"/>
    </cofactor>
</comment>
<keyword evidence="1" id="KW-0336">GPI-anchor</keyword>
<dbReference type="EC" id="3.4.13.19" evidence="1"/>
<comment type="catalytic activity">
    <reaction evidence="1">
        <text>an L-aminoacyl-L-amino acid + H2O = 2 an L-alpha-amino acid</text>
        <dbReference type="Rhea" id="RHEA:48940"/>
        <dbReference type="ChEBI" id="CHEBI:15377"/>
        <dbReference type="ChEBI" id="CHEBI:59869"/>
        <dbReference type="ChEBI" id="CHEBI:77460"/>
        <dbReference type="EC" id="3.4.13.19"/>
    </reaction>
</comment>
<dbReference type="Proteomes" id="UP000192223">
    <property type="component" value="Unplaced"/>
</dbReference>
<dbReference type="GO" id="GO:0046872">
    <property type="term" value="F:metal ion binding"/>
    <property type="evidence" value="ECO:0007669"/>
    <property type="project" value="UniProtKB-UniRule"/>
</dbReference>
<keyword evidence="1" id="KW-0378">Hydrolase</keyword>
<dbReference type="GO" id="GO:0098552">
    <property type="term" value="C:side of membrane"/>
    <property type="evidence" value="ECO:0007669"/>
    <property type="project" value="UniProtKB-KW"/>
</dbReference>